<comment type="caution">
    <text evidence="1">The sequence shown here is derived from an EMBL/GenBank/DDBJ whole genome shotgun (WGS) entry which is preliminary data.</text>
</comment>
<proteinExistence type="predicted"/>
<sequence>MIEMFRNNTMSFLLKVDTQGIEEMLKYIKTVSEKSEEYIQILYSGQEKKLTIKLDSDVDEMIIREDVVEMCMDEEELEYFEERLKNSQINKCFYPAEICERRYKNKCVTIYCDIIS</sequence>
<protein>
    <submittedName>
        <fullName evidence="1">Uncharacterized protein</fullName>
    </submittedName>
</protein>
<accession>A0A395V2G5</accession>
<organism evidence="1 2">
    <name type="scientific">Roseburia hominis</name>
    <dbReference type="NCBI Taxonomy" id="301301"/>
    <lineage>
        <taxon>Bacteria</taxon>
        <taxon>Bacillati</taxon>
        <taxon>Bacillota</taxon>
        <taxon>Clostridia</taxon>
        <taxon>Lachnospirales</taxon>
        <taxon>Lachnospiraceae</taxon>
        <taxon>Roseburia</taxon>
    </lineage>
</organism>
<gene>
    <name evidence="1" type="ORF">DWX93_16825</name>
</gene>
<dbReference type="EMBL" id="QRVL01000035">
    <property type="protein sequence ID" value="RGS35358.1"/>
    <property type="molecule type" value="Genomic_DNA"/>
</dbReference>
<dbReference type="AlphaFoldDB" id="A0A395V2G5"/>
<dbReference type="Proteomes" id="UP000266172">
    <property type="component" value="Unassembled WGS sequence"/>
</dbReference>
<dbReference type="RefSeq" id="WP_117467197.1">
    <property type="nucleotide sequence ID" value="NZ_DBGDMY010000015.1"/>
</dbReference>
<name>A0A395V2G5_9FIRM</name>
<reference evidence="1 2" key="1">
    <citation type="submission" date="2018-08" db="EMBL/GenBank/DDBJ databases">
        <title>A genome reference for cultivated species of the human gut microbiota.</title>
        <authorList>
            <person name="Zou Y."/>
            <person name="Xue W."/>
            <person name="Luo G."/>
        </authorList>
    </citation>
    <scope>NUCLEOTIDE SEQUENCE [LARGE SCALE GENOMIC DNA]</scope>
    <source>
        <strain evidence="1 2">AF22-12AC</strain>
    </source>
</reference>
<evidence type="ECO:0000313" key="2">
    <source>
        <dbReference type="Proteomes" id="UP000266172"/>
    </source>
</evidence>
<evidence type="ECO:0000313" key="1">
    <source>
        <dbReference type="EMBL" id="RGS35358.1"/>
    </source>
</evidence>